<dbReference type="SUPFAM" id="SSF55729">
    <property type="entry name" value="Acyl-CoA N-acyltransferases (Nat)"/>
    <property type="match status" value="1"/>
</dbReference>
<dbReference type="InterPro" id="IPR000182">
    <property type="entry name" value="GNAT_dom"/>
</dbReference>
<comment type="caution">
    <text evidence="2">The sequence shown here is derived from an EMBL/GenBank/DDBJ whole genome shotgun (WGS) entry which is preliminary data.</text>
</comment>
<dbReference type="Pfam" id="PF13302">
    <property type="entry name" value="Acetyltransf_3"/>
    <property type="match status" value="1"/>
</dbReference>
<dbReference type="Gene3D" id="3.40.630.30">
    <property type="match status" value="1"/>
</dbReference>
<keyword evidence="3" id="KW-1185">Reference proteome</keyword>
<dbReference type="GO" id="GO:0008999">
    <property type="term" value="F:protein-N-terminal-alanine acetyltransferase activity"/>
    <property type="evidence" value="ECO:0007669"/>
    <property type="project" value="UniProtKB-EC"/>
</dbReference>
<protein>
    <submittedName>
        <fullName evidence="2">Ribosomal-protein-alanine N-acetyltransferase</fullName>
        <ecNumber evidence="2">2.3.1.267</ecNumber>
    </submittedName>
</protein>
<dbReference type="Proteomes" id="UP001549257">
    <property type="component" value="Unassembled WGS sequence"/>
</dbReference>
<dbReference type="EC" id="2.3.1.267" evidence="2"/>
<dbReference type="InterPro" id="IPR051531">
    <property type="entry name" value="N-acetyltransferase"/>
</dbReference>
<dbReference type="PROSITE" id="PS51186">
    <property type="entry name" value="GNAT"/>
    <property type="match status" value="1"/>
</dbReference>
<evidence type="ECO:0000313" key="3">
    <source>
        <dbReference type="Proteomes" id="UP001549257"/>
    </source>
</evidence>
<keyword evidence="2" id="KW-0808">Transferase</keyword>
<evidence type="ECO:0000259" key="1">
    <source>
        <dbReference type="PROSITE" id="PS51186"/>
    </source>
</evidence>
<dbReference type="EMBL" id="JBEPSJ010000002">
    <property type="protein sequence ID" value="MET4582555.1"/>
    <property type="molecule type" value="Genomic_DNA"/>
</dbReference>
<evidence type="ECO:0000313" key="2">
    <source>
        <dbReference type="EMBL" id="MET4582555.1"/>
    </source>
</evidence>
<reference evidence="2 3" key="1">
    <citation type="submission" date="2024-06" db="EMBL/GenBank/DDBJ databases">
        <title>Sorghum-associated microbial communities from plants grown in Nebraska, USA.</title>
        <authorList>
            <person name="Schachtman D."/>
        </authorList>
    </citation>
    <scope>NUCLEOTIDE SEQUENCE [LARGE SCALE GENOMIC DNA]</scope>
    <source>
        <strain evidence="2 3">2857</strain>
    </source>
</reference>
<sequence length="163" mass="17607">MTRIRLIPATPDHLTAFLRDPHELAALLGSALPDGWPEFPEAIPHTLDELQKNPDDADWWMHFFLDADTGALVGSGGFAGRPEDRCVEVGYEIAPLYRRQGYATAAANALVAKALASGEVGSVIAHTLASDERSAGVLRATGFAEVAHVTHPDDGELVRWRRG</sequence>
<accession>A0ABV2QPN4</accession>
<dbReference type="RefSeq" id="WP_354024737.1">
    <property type="nucleotide sequence ID" value="NZ_JBEPSJ010000002.1"/>
</dbReference>
<gene>
    <name evidence="2" type="ORF">ABIE21_002065</name>
</gene>
<keyword evidence="2" id="KW-0012">Acyltransferase</keyword>
<organism evidence="2 3">
    <name type="scientific">Conyzicola nivalis</name>
    <dbReference type="NCBI Taxonomy" id="1477021"/>
    <lineage>
        <taxon>Bacteria</taxon>
        <taxon>Bacillati</taxon>
        <taxon>Actinomycetota</taxon>
        <taxon>Actinomycetes</taxon>
        <taxon>Micrococcales</taxon>
        <taxon>Microbacteriaceae</taxon>
        <taxon>Conyzicola</taxon>
    </lineage>
</organism>
<dbReference type="InterPro" id="IPR016181">
    <property type="entry name" value="Acyl_CoA_acyltransferase"/>
</dbReference>
<feature type="domain" description="N-acetyltransferase" evidence="1">
    <location>
        <begin position="4"/>
        <end position="163"/>
    </location>
</feature>
<proteinExistence type="predicted"/>
<dbReference type="PANTHER" id="PTHR43792">
    <property type="entry name" value="GNAT FAMILY, PUTATIVE (AFU_ORTHOLOGUE AFUA_3G00765)-RELATED-RELATED"/>
    <property type="match status" value="1"/>
</dbReference>
<name>A0ABV2QPN4_9MICO</name>
<dbReference type="PANTHER" id="PTHR43792:SF13">
    <property type="entry name" value="ACETYLTRANSFERASE"/>
    <property type="match status" value="1"/>
</dbReference>